<dbReference type="Proteomes" id="UP000595140">
    <property type="component" value="Unassembled WGS sequence"/>
</dbReference>
<feature type="signal peptide" evidence="2">
    <location>
        <begin position="1"/>
        <end position="15"/>
    </location>
</feature>
<keyword evidence="4" id="KW-1185">Reference proteome</keyword>
<sequence length="78" mass="8948">MYMIMFALLLNPSFSVRHPLSCSFLRLSPLNIAEEKNTHRRSPLRFPIANQIGRTPPPGLRFPTPEFPDREAQTTVRA</sequence>
<feature type="chain" id="PRO_5019841936" description="Secreted protein" evidence="2">
    <location>
        <begin position="16"/>
        <end position="78"/>
    </location>
</feature>
<accession>A0A484KF97</accession>
<evidence type="ECO:0000256" key="1">
    <source>
        <dbReference type="SAM" id="MobiDB-lite"/>
    </source>
</evidence>
<protein>
    <recommendedName>
        <fullName evidence="5">Secreted protein</fullName>
    </recommendedName>
</protein>
<keyword evidence="2" id="KW-0732">Signal</keyword>
<dbReference type="EMBL" id="OOIL02000116">
    <property type="protein sequence ID" value="VFQ60782.1"/>
    <property type="molecule type" value="Genomic_DNA"/>
</dbReference>
<feature type="region of interest" description="Disordered" evidence="1">
    <location>
        <begin position="48"/>
        <end position="78"/>
    </location>
</feature>
<gene>
    <name evidence="3" type="ORF">CCAM_LOCUS2558</name>
</gene>
<organism evidence="3 4">
    <name type="scientific">Cuscuta campestris</name>
    <dbReference type="NCBI Taxonomy" id="132261"/>
    <lineage>
        <taxon>Eukaryota</taxon>
        <taxon>Viridiplantae</taxon>
        <taxon>Streptophyta</taxon>
        <taxon>Embryophyta</taxon>
        <taxon>Tracheophyta</taxon>
        <taxon>Spermatophyta</taxon>
        <taxon>Magnoliopsida</taxon>
        <taxon>eudicotyledons</taxon>
        <taxon>Gunneridae</taxon>
        <taxon>Pentapetalae</taxon>
        <taxon>asterids</taxon>
        <taxon>lamiids</taxon>
        <taxon>Solanales</taxon>
        <taxon>Convolvulaceae</taxon>
        <taxon>Cuscuteae</taxon>
        <taxon>Cuscuta</taxon>
        <taxon>Cuscuta subgen. Grammica</taxon>
        <taxon>Cuscuta sect. Cleistogrammica</taxon>
    </lineage>
</organism>
<reference evidence="3 4" key="1">
    <citation type="submission" date="2018-04" db="EMBL/GenBank/DDBJ databases">
        <authorList>
            <person name="Vogel A."/>
        </authorList>
    </citation>
    <scope>NUCLEOTIDE SEQUENCE [LARGE SCALE GENOMIC DNA]</scope>
</reference>
<evidence type="ECO:0000256" key="2">
    <source>
        <dbReference type="SAM" id="SignalP"/>
    </source>
</evidence>
<proteinExistence type="predicted"/>
<evidence type="ECO:0000313" key="3">
    <source>
        <dbReference type="EMBL" id="VFQ60782.1"/>
    </source>
</evidence>
<evidence type="ECO:0000313" key="4">
    <source>
        <dbReference type="Proteomes" id="UP000595140"/>
    </source>
</evidence>
<dbReference type="AlphaFoldDB" id="A0A484KF97"/>
<evidence type="ECO:0008006" key="5">
    <source>
        <dbReference type="Google" id="ProtNLM"/>
    </source>
</evidence>
<name>A0A484KF97_9ASTE</name>